<feature type="domain" description="Topo IA-type catalytic" evidence="15">
    <location>
        <begin position="151"/>
        <end position="606"/>
    </location>
</feature>
<evidence type="ECO:0000256" key="4">
    <source>
        <dbReference type="ARBA" id="ARBA00022723"/>
    </source>
</evidence>
<feature type="compositionally biased region" description="Acidic residues" evidence="13">
    <location>
        <begin position="450"/>
        <end position="461"/>
    </location>
</feature>
<dbReference type="GO" id="GO:0046872">
    <property type="term" value="F:metal ion binding"/>
    <property type="evidence" value="ECO:0007669"/>
    <property type="project" value="UniProtKB-KW"/>
</dbReference>
<evidence type="ECO:0000256" key="11">
    <source>
        <dbReference type="ARBA" id="ARBA00032235"/>
    </source>
</evidence>
<feature type="domain" description="Toprim" evidence="14">
    <location>
        <begin position="2"/>
        <end position="134"/>
    </location>
</feature>
<reference evidence="16 17" key="2">
    <citation type="journal article" date="2013" name="Genome Announc.">
        <title>Genome Sequence of Growth-Improving Paenibacillus mucilaginosus Strain KNP414.</title>
        <authorList>
            <person name="Lu J.J."/>
            <person name="Wang J.F."/>
            <person name="Hu X.F."/>
        </authorList>
    </citation>
    <scope>NUCLEOTIDE SEQUENCE [LARGE SCALE GENOMIC DNA]</scope>
    <source>
        <strain evidence="16 17">KNP414</strain>
    </source>
</reference>
<dbReference type="CDD" id="cd03362">
    <property type="entry name" value="TOPRIM_TopoIA_TopoIII"/>
    <property type="match status" value="1"/>
</dbReference>
<dbReference type="InterPro" id="IPR005738">
    <property type="entry name" value="TopoIII"/>
</dbReference>
<dbReference type="AlphaFoldDB" id="F8F8M0"/>
<dbReference type="GO" id="GO:0003677">
    <property type="term" value="F:DNA binding"/>
    <property type="evidence" value="ECO:0007669"/>
    <property type="project" value="UniProtKB-KW"/>
</dbReference>
<feature type="compositionally biased region" description="Basic and acidic residues" evidence="13">
    <location>
        <begin position="437"/>
        <end position="449"/>
    </location>
</feature>
<dbReference type="Proteomes" id="UP000006620">
    <property type="component" value="Chromosome"/>
</dbReference>
<evidence type="ECO:0000256" key="1">
    <source>
        <dbReference type="ARBA" id="ARBA00000213"/>
    </source>
</evidence>
<dbReference type="InterPro" id="IPR023406">
    <property type="entry name" value="Topo_IA_AS"/>
</dbReference>
<dbReference type="InterPro" id="IPR034144">
    <property type="entry name" value="TOPRIM_TopoIII"/>
</dbReference>
<evidence type="ECO:0000256" key="5">
    <source>
        <dbReference type="ARBA" id="ARBA00022842"/>
    </source>
</evidence>
<dbReference type="EC" id="5.6.2.1" evidence="3"/>
<dbReference type="Gene3D" id="1.10.460.10">
    <property type="entry name" value="Topoisomerase I, domain 2"/>
    <property type="match status" value="1"/>
</dbReference>
<keyword evidence="8 16" id="KW-0413">Isomerase</keyword>
<dbReference type="GO" id="GO:0006310">
    <property type="term" value="P:DNA recombination"/>
    <property type="evidence" value="ECO:0007669"/>
    <property type="project" value="TreeGrafter"/>
</dbReference>
<dbReference type="PATRIC" id="fig|1036673.3.peg.2798"/>
<dbReference type="SMART" id="SM00437">
    <property type="entry name" value="TOP1Ac"/>
    <property type="match status" value="1"/>
</dbReference>
<dbReference type="NCBIfam" id="TIGR01056">
    <property type="entry name" value="topB"/>
    <property type="match status" value="1"/>
</dbReference>
<proteinExistence type="inferred from homology"/>
<evidence type="ECO:0000256" key="10">
    <source>
        <dbReference type="ARBA" id="ARBA00031985"/>
    </source>
</evidence>
<evidence type="ECO:0000256" key="9">
    <source>
        <dbReference type="ARBA" id="ARBA00030003"/>
    </source>
</evidence>
<evidence type="ECO:0000259" key="15">
    <source>
        <dbReference type="PROSITE" id="PS52039"/>
    </source>
</evidence>
<dbReference type="PANTHER" id="PTHR11390">
    <property type="entry name" value="PROKARYOTIC DNA TOPOISOMERASE"/>
    <property type="match status" value="1"/>
</dbReference>
<dbReference type="InterPro" id="IPR000380">
    <property type="entry name" value="Topo_IA"/>
</dbReference>
<dbReference type="EMBL" id="CP002869">
    <property type="protein sequence ID" value="AEI41608.1"/>
    <property type="molecule type" value="Genomic_DNA"/>
</dbReference>
<dbReference type="InterPro" id="IPR013824">
    <property type="entry name" value="Topo_IA_cen_sub1"/>
</dbReference>
<dbReference type="InterPro" id="IPR013825">
    <property type="entry name" value="Topo_IA_cen_sub2"/>
</dbReference>
<gene>
    <name evidence="16" type="ordered locus">KNP414_03050</name>
</gene>
<evidence type="ECO:0000256" key="3">
    <source>
        <dbReference type="ARBA" id="ARBA00012891"/>
    </source>
</evidence>
<sequence>MKTLIIAEKPDMGRNIAAAIDPKAKNQRTYIEGEQYIITWAIGHLIGLAEPDAYDDRYKKWNLGDLPIIPEQFKLVPNAKTKDQLKVIAELAKRCSHLVNACDAGREGQHIFSLIQRHLKLKQPVKRLWISDLTPETIRRGFAELKEGADFEPLTRAAKARSEADWLIGMNGSRAFTTKHKELLSVGRVQTPVLALLYDRQKEIEAFQSNKYYEVEAWFEQGETLYRGLWQGERLTDGEKAKALAEKVKGKRGRVESYEVKDTKEYPFKLYDLTLLQREANAKFGFSAKKTLDLAQTLYEKHKAISYPRTNSNYVTEQNIPEMHRALDQLAKTDYRGLVEGADKKFVHKNNKAVCNPSKVEDHHAILPTHKTPGALPPDEAKLYDLIVRRFLSQFYPAASYKMHTVLTAAEGERFKSTIKQLLDLGWKVIYADQKKEKPTGRGKGKADGKEDDEESAEEEVQTPFTLDAAQEVRCKKSSAKEKETQPPKPYTEGTLLKAMESAGKQIEDEELRDAMKDSGLGTPATRASVIERLKNVGYVVMQGKRIAITPKGRTAVELIRGAGVELLTSPEMTGHWERRLNEIARGTASDEQFMANVKKFATMIVDKVRVQRPAEKTAFEGEAAAAGGAGRGRAAPAPALRSPRPRLRFAPRARACASLPAPAPALRSPRPRLRFAPRARACASLPAPAPALRSPRPRLRFAPRARACASLPAPAPALRSPRPRLRFAPRARACASLPAPAPALRSPRPRLRFAPRARACASLPAPAPALRSPRPRLRFAPRARACASLPAPAPALRSPRPRLRFAPRARACASLPAPAPALRSPRPRLRFAPRARACASLPAPAPALRSPRPRLRFAPRARACASLPAPAPALRSPRPRLRFAPRARACASLPAPAPALRSPRPRLRFAPRARACASLPAPAPALRSPRPRLRFAPRARACASLPAPAPALRSPRPRLRFAPRARACASLPAPAPALRSPRPRLRFAPRARACASLPAPAPALRSPRPRLRFAPRARACASLPAPAPALRSPRPRLRFAPRARACASLPAPAPALRSPRPRLRFAPRARACASLPAPAPALRSPRPRLRFAPRARACASLPAPAPALRSPRPRLRFAPRARACASLPAPAPALRSPRPRLRFAPRASHQLGRPSLTLPLHAPACRCLSAASGVRGSCASSGT</sequence>
<accession>F8F8M0</accession>
<dbReference type="PROSITE" id="PS00396">
    <property type="entry name" value="TOPO_IA_1"/>
    <property type="match status" value="1"/>
</dbReference>
<dbReference type="CDD" id="cd00186">
    <property type="entry name" value="TOP1Ac"/>
    <property type="match status" value="1"/>
</dbReference>
<dbReference type="HOGENOM" id="CLU_272587_0_0_9"/>
<keyword evidence="7" id="KW-0238">DNA-binding</keyword>
<evidence type="ECO:0000313" key="17">
    <source>
        <dbReference type="Proteomes" id="UP000006620"/>
    </source>
</evidence>
<dbReference type="Pfam" id="PF01131">
    <property type="entry name" value="Topoisom_bac"/>
    <property type="match status" value="1"/>
</dbReference>
<dbReference type="GO" id="GO:0006281">
    <property type="term" value="P:DNA repair"/>
    <property type="evidence" value="ECO:0007669"/>
    <property type="project" value="TreeGrafter"/>
</dbReference>
<organism evidence="16 17">
    <name type="scientific">Paenibacillus mucilaginosus (strain KNP414)</name>
    <dbReference type="NCBI Taxonomy" id="1036673"/>
    <lineage>
        <taxon>Bacteria</taxon>
        <taxon>Bacillati</taxon>
        <taxon>Bacillota</taxon>
        <taxon>Bacilli</taxon>
        <taxon>Bacillales</taxon>
        <taxon>Paenibacillaceae</taxon>
        <taxon>Paenibacillus</taxon>
    </lineage>
</organism>
<evidence type="ECO:0000256" key="13">
    <source>
        <dbReference type="SAM" id="MobiDB-lite"/>
    </source>
</evidence>
<dbReference type="InterPro" id="IPR013497">
    <property type="entry name" value="Topo_IA_cen"/>
</dbReference>
<dbReference type="PROSITE" id="PS50880">
    <property type="entry name" value="TOPRIM"/>
    <property type="match status" value="1"/>
</dbReference>
<evidence type="ECO:0000256" key="2">
    <source>
        <dbReference type="ARBA" id="ARBA00009446"/>
    </source>
</evidence>
<dbReference type="Gene3D" id="3.40.50.140">
    <property type="match status" value="1"/>
</dbReference>
<dbReference type="InterPro" id="IPR013826">
    <property type="entry name" value="Topo_IA_cen_sub3"/>
</dbReference>
<evidence type="ECO:0000259" key="14">
    <source>
        <dbReference type="PROSITE" id="PS50880"/>
    </source>
</evidence>
<dbReference type="NCBIfam" id="NF005829">
    <property type="entry name" value="PRK07726.1"/>
    <property type="match status" value="1"/>
</dbReference>
<dbReference type="GO" id="GO:0006265">
    <property type="term" value="P:DNA topological change"/>
    <property type="evidence" value="ECO:0007669"/>
    <property type="project" value="InterPro"/>
</dbReference>
<comment type="similarity">
    <text evidence="2">Belongs to the type IA topoisomerase family.</text>
</comment>
<dbReference type="KEGG" id="pms:KNP414_03050"/>
<dbReference type="GO" id="GO:0043597">
    <property type="term" value="C:cytoplasmic replication fork"/>
    <property type="evidence" value="ECO:0007669"/>
    <property type="project" value="TreeGrafter"/>
</dbReference>
<dbReference type="InterPro" id="IPR003601">
    <property type="entry name" value="Topo_IA_2"/>
</dbReference>
<feature type="compositionally biased region" description="Low complexity" evidence="13">
    <location>
        <begin position="622"/>
        <end position="643"/>
    </location>
</feature>
<dbReference type="InterPro" id="IPR006171">
    <property type="entry name" value="TOPRIM_dom"/>
</dbReference>
<dbReference type="PANTHER" id="PTHR11390:SF21">
    <property type="entry name" value="DNA TOPOISOMERASE 3-ALPHA"/>
    <property type="match status" value="1"/>
</dbReference>
<reference evidence="17" key="1">
    <citation type="submission" date="2011-06" db="EMBL/GenBank/DDBJ databases">
        <title>Complete genome sequence of Paenibacillus mucilaginosus KNP414.</title>
        <authorList>
            <person name="Wang J."/>
            <person name="Hu S."/>
            <person name="Hu X."/>
            <person name="Zhang B."/>
            <person name="Dong D."/>
            <person name="Zhang S."/>
            <person name="Zhao K."/>
            <person name="Wu D."/>
        </authorList>
    </citation>
    <scope>NUCLEOTIDE SEQUENCE [LARGE SCALE GENOMIC DNA]</scope>
    <source>
        <strain evidence="17">KNP414</strain>
    </source>
</reference>
<evidence type="ECO:0000256" key="12">
    <source>
        <dbReference type="ARBA" id="ARBA00032877"/>
    </source>
</evidence>
<dbReference type="InterPro" id="IPR003602">
    <property type="entry name" value="Topo_IA_DNA-bd_dom"/>
</dbReference>
<feature type="region of interest" description="Disordered" evidence="13">
    <location>
        <begin position="437"/>
        <end position="469"/>
    </location>
</feature>
<evidence type="ECO:0000313" key="16">
    <source>
        <dbReference type="EMBL" id="AEI41608.1"/>
    </source>
</evidence>
<dbReference type="GO" id="GO:0003917">
    <property type="term" value="F:DNA topoisomerase type I (single strand cut, ATP-independent) activity"/>
    <property type="evidence" value="ECO:0007669"/>
    <property type="project" value="UniProtKB-EC"/>
</dbReference>
<dbReference type="PROSITE" id="PS52039">
    <property type="entry name" value="TOPO_IA_2"/>
    <property type="match status" value="1"/>
</dbReference>
<dbReference type="SMART" id="SM00493">
    <property type="entry name" value="TOPRIM"/>
    <property type="match status" value="1"/>
</dbReference>
<keyword evidence="4" id="KW-0479">Metal-binding</keyword>
<dbReference type="Gene3D" id="1.10.290.10">
    <property type="entry name" value="Topoisomerase I, domain 4"/>
    <property type="match status" value="1"/>
</dbReference>
<protein>
    <recommendedName>
        <fullName evidence="3">DNA topoisomerase</fullName>
        <ecNumber evidence="3">5.6.2.1</ecNumber>
    </recommendedName>
    <alternativeName>
        <fullName evidence="12">Omega-protein</fullName>
    </alternativeName>
    <alternativeName>
        <fullName evidence="11">Relaxing enzyme</fullName>
    </alternativeName>
    <alternativeName>
        <fullName evidence="9">Swivelase</fullName>
    </alternativeName>
    <alternativeName>
        <fullName evidence="10">Untwisting enzyme</fullName>
    </alternativeName>
</protein>
<name>F8F8M0_PAEMK</name>
<feature type="region of interest" description="Disordered" evidence="13">
    <location>
        <begin position="622"/>
        <end position="645"/>
    </location>
</feature>
<evidence type="ECO:0000256" key="8">
    <source>
        <dbReference type="ARBA" id="ARBA00023235"/>
    </source>
</evidence>
<dbReference type="Pfam" id="PF01751">
    <property type="entry name" value="Toprim"/>
    <property type="match status" value="1"/>
</dbReference>
<dbReference type="InterPro" id="IPR023405">
    <property type="entry name" value="Topo_IA_core_domain"/>
</dbReference>
<dbReference type="SUPFAM" id="SSF56712">
    <property type="entry name" value="Prokaryotic type I DNA topoisomerase"/>
    <property type="match status" value="1"/>
</dbReference>
<keyword evidence="5" id="KW-0460">Magnesium</keyword>
<dbReference type="PRINTS" id="PR00417">
    <property type="entry name" value="PRTPISMRASEI"/>
</dbReference>
<comment type="catalytic activity">
    <reaction evidence="1">
        <text>ATP-independent breakage of single-stranded DNA, followed by passage and rejoining.</text>
        <dbReference type="EC" id="5.6.2.1"/>
    </reaction>
</comment>
<dbReference type="Gene3D" id="2.70.20.10">
    <property type="entry name" value="Topoisomerase I, domain 3"/>
    <property type="match status" value="1"/>
</dbReference>
<dbReference type="SMART" id="SM00436">
    <property type="entry name" value="TOP1Bc"/>
    <property type="match status" value="1"/>
</dbReference>
<evidence type="ECO:0000256" key="7">
    <source>
        <dbReference type="ARBA" id="ARBA00023125"/>
    </source>
</evidence>
<evidence type="ECO:0000256" key="6">
    <source>
        <dbReference type="ARBA" id="ARBA00023029"/>
    </source>
</evidence>
<keyword evidence="6" id="KW-0799">Topoisomerase</keyword>